<protein>
    <recommendedName>
        <fullName evidence="11">Type I restriction enzyme endonuclease subunit</fullName>
        <shortName evidence="11">R protein</shortName>
        <ecNumber evidence="11">3.1.21.3</ecNumber>
    </recommendedName>
    <alternativeName>
        <fullName evidence="11">Type-1 restriction enzyme R protein</fullName>
    </alternativeName>
</protein>
<evidence type="ECO:0000256" key="12">
    <source>
        <dbReference type="SAM" id="Coils"/>
    </source>
</evidence>
<keyword evidence="5 11" id="KW-0547">Nucleotide-binding</keyword>
<evidence type="ECO:0000256" key="9">
    <source>
        <dbReference type="ARBA" id="ARBA00022840"/>
    </source>
</evidence>
<evidence type="ECO:0000256" key="3">
    <source>
        <dbReference type="ARBA" id="ARBA00011296"/>
    </source>
</evidence>
<dbReference type="RefSeq" id="WP_117118065.1">
    <property type="nucleotide sequence ID" value="NZ_BFBY01000003.1"/>
</dbReference>
<evidence type="ECO:0000313" key="15">
    <source>
        <dbReference type="EMBL" id="GBG04726.1"/>
    </source>
</evidence>
<gene>
    <name evidence="15" type="primary">hsdR</name>
    <name evidence="15" type="ORF">LrDSM24759_06400</name>
</gene>
<sequence length="1037" mass="118809">MAIQTSELKFEDELINKLSTLGGVKQWEYHPDIKTTADLWDNFKSILENNNQDKLDRPLSKTEFNQVKQIIENLKTPYEAGQFLYGLNGVSQIEVDLDSGEHVYLTVFDQAQVGAGNTKYQVVNQIQRPAVIPGFQDRRFDTTLLINGLPIIQIEEKASNHDADEALNQMQQYIYEKQYTGIFSTLQILVGMTPEDAKYMANTTHEKFNKTFAFRWQRKDDNSPVMDWNEFTSNVLSIPMAHQMATNYMILDGTPKNQAIKVMRPYQVYAASSIIEKVGQHNFDIHDQGIGYVWHATGSGKTISSFKTAWLASHLPNVDKVVFLVDRVALTNQTVEEYSAYDPEKDENGIGGVVTDAANRWVLANKLKSKRNGIIVTSLQKMSALVKDKKDISSLTDKNILFIVDEAHRSTAGDMLNNIKKALPRSAWVGYTGTPNFDNSPTTKDIFGNNIHSYTISDAIRDGNTLGFKVDFETTLSEEVLKEQYLPAYFKARYPYYTDDDIKNRINNLQPEDTDDMIEPSVYDNNEKHVEKVVKDILANWDKRSRNGEFNALFTTHVGGNRASTPMAMMYYREFKKQNSLRDKPLRIGITFSQDKSNDDKQLENNKSLYEAIEDYNAEFGTNFGPKDVKEYTNQVVARLNHSIDDGKYFDIVIVVDQLLTGFDAPQLNTLYVDRTLKGASLIQAYSRTNRVFNMQTKPFGRIVNYRWPMQNEKYMKQALAKYADRNSANEQTDTGENKKNDDEGGVIAPTFSDIKKDLTKVVNSLNDLTDEFTTVPQPLEKERQDQMLKDLREYNHLIAMAKQDDEYNSKDPNTLLKEIGISEKQEEVLTTTLAIDLKKTIAKRRNIDFSAIDLEMEHVKEVRVSYSYLKQLIAKLMNQKHEKDEEGAKETAQKIKELSARMDDRKQADKINDFADQVLANEVTGEEYPVQQEDVDELLQKYSNKSEREDILAFKRKWGLVDIASSQEVNNVIYNHIEGADDLNLSGEMDDIVREASAVYQTDAEDKEVQALNKIKYRRQLRDHLQEFADDIVKKY</sequence>
<evidence type="ECO:0000313" key="16">
    <source>
        <dbReference type="Proteomes" id="UP000257317"/>
    </source>
</evidence>
<evidence type="ECO:0000256" key="13">
    <source>
        <dbReference type="SAM" id="MobiDB-lite"/>
    </source>
</evidence>
<dbReference type="Pfam" id="PF12008">
    <property type="entry name" value="EcoR124_C"/>
    <property type="match status" value="1"/>
</dbReference>
<evidence type="ECO:0000259" key="14">
    <source>
        <dbReference type="PROSITE" id="PS51192"/>
    </source>
</evidence>
<comment type="subunit">
    <text evidence="3 11">The type I restriction/modification system is composed of three polypeptides R, M and S.</text>
</comment>
<dbReference type="EC" id="3.1.21.3" evidence="11"/>
<dbReference type="SUPFAM" id="SSF52540">
    <property type="entry name" value="P-loop containing nucleoside triphosphate hydrolases"/>
    <property type="match status" value="2"/>
</dbReference>
<keyword evidence="6 11" id="KW-0680">Restriction system</keyword>
<dbReference type="Pfam" id="PF22679">
    <property type="entry name" value="T1R_D3-like"/>
    <property type="match status" value="1"/>
</dbReference>
<dbReference type="EMBL" id="BFBY01000003">
    <property type="protein sequence ID" value="GBG04726.1"/>
    <property type="molecule type" value="Genomic_DNA"/>
</dbReference>
<evidence type="ECO:0000256" key="4">
    <source>
        <dbReference type="ARBA" id="ARBA00022722"/>
    </source>
</evidence>
<dbReference type="GO" id="GO:0009307">
    <property type="term" value="P:DNA restriction-modification system"/>
    <property type="evidence" value="ECO:0007669"/>
    <property type="project" value="UniProtKB-KW"/>
</dbReference>
<dbReference type="CDD" id="cd22332">
    <property type="entry name" value="HsdR_N"/>
    <property type="match status" value="1"/>
</dbReference>
<dbReference type="OrthoDB" id="9758243at2"/>
<feature type="domain" description="Helicase ATP-binding" evidence="14">
    <location>
        <begin position="282"/>
        <end position="453"/>
    </location>
</feature>
<dbReference type="GO" id="GO:0003677">
    <property type="term" value="F:DNA binding"/>
    <property type="evidence" value="ECO:0007669"/>
    <property type="project" value="UniProtKB-KW"/>
</dbReference>
<dbReference type="GO" id="GO:0005524">
    <property type="term" value="F:ATP binding"/>
    <property type="evidence" value="ECO:0007669"/>
    <property type="project" value="UniProtKB-KW"/>
</dbReference>
<name>A0A2Z6T6X2_9LACO</name>
<dbReference type="AlphaFoldDB" id="A0A2Z6T6X2"/>
<keyword evidence="7" id="KW-0255">Endonuclease</keyword>
<dbReference type="InterPro" id="IPR004473">
    <property type="entry name" value="Restrct_endonuc_typeI_HsdR"/>
</dbReference>
<dbReference type="PROSITE" id="PS51192">
    <property type="entry name" value="HELICASE_ATP_BIND_1"/>
    <property type="match status" value="1"/>
</dbReference>
<evidence type="ECO:0000256" key="11">
    <source>
        <dbReference type="RuleBase" id="RU364115"/>
    </source>
</evidence>
<dbReference type="Proteomes" id="UP000257317">
    <property type="component" value="Unassembled WGS sequence"/>
</dbReference>
<dbReference type="InterPro" id="IPR007409">
    <property type="entry name" value="Restrct_endonuc_type1_HsdR_N"/>
</dbReference>
<evidence type="ECO:0000256" key="6">
    <source>
        <dbReference type="ARBA" id="ARBA00022747"/>
    </source>
</evidence>
<evidence type="ECO:0000256" key="1">
    <source>
        <dbReference type="ARBA" id="ARBA00000851"/>
    </source>
</evidence>
<dbReference type="Gene3D" id="3.90.1570.50">
    <property type="match status" value="1"/>
</dbReference>
<evidence type="ECO:0000256" key="5">
    <source>
        <dbReference type="ARBA" id="ARBA00022741"/>
    </source>
</evidence>
<accession>A0A2Z6T6X2</accession>
<reference evidence="16" key="1">
    <citation type="submission" date="2018-03" db="EMBL/GenBank/DDBJ databases">
        <title>New taxa in the Lactobacillus gasseri group.</title>
        <authorList>
            <person name="Tanizawa Y."/>
            <person name="Tohno M."/>
            <person name="Endo A."/>
            <person name="Arita M."/>
        </authorList>
    </citation>
    <scope>NUCLEOTIDE SEQUENCE [LARGE SCALE GENOMIC DNA]</scope>
    <source>
        <strain evidence="16">DSM 24759</strain>
    </source>
</reference>
<dbReference type="Gene3D" id="3.40.50.300">
    <property type="entry name" value="P-loop containing nucleotide triphosphate hydrolases"/>
    <property type="match status" value="2"/>
</dbReference>
<dbReference type="InterPro" id="IPR055180">
    <property type="entry name" value="HsdR_RecA-like_helicase_dom_2"/>
</dbReference>
<keyword evidence="9 11" id="KW-0067">ATP-binding</keyword>
<dbReference type="PANTHER" id="PTHR30195">
    <property type="entry name" value="TYPE I SITE-SPECIFIC DEOXYRIBONUCLEASE PROTEIN SUBUNIT M AND R"/>
    <property type="match status" value="1"/>
</dbReference>
<organism evidence="15 16">
    <name type="scientific">Lactobacillus rodentium</name>
    <dbReference type="NCBI Taxonomy" id="947835"/>
    <lineage>
        <taxon>Bacteria</taxon>
        <taxon>Bacillati</taxon>
        <taxon>Bacillota</taxon>
        <taxon>Bacilli</taxon>
        <taxon>Lactobacillales</taxon>
        <taxon>Lactobacillaceae</taxon>
        <taxon>Lactobacillus</taxon>
    </lineage>
</organism>
<comment type="catalytic activity">
    <reaction evidence="1 11">
        <text>Endonucleolytic cleavage of DNA to give random double-stranded fragments with terminal 5'-phosphates, ATP is simultaneously hydrolyzed.</text>
        <dbReference type="EC" id="3.1.21.3"/>
    </reaction>
</comment>
<comment type="function">
    <text evidence="11">Subunit R is required for both nuclease and ATPase activities, but not for modification.</text>
</comment>
<keyword evidence="4" id="KW-0540">Nuclease</keyword>
<dbReference type="Pfam" id="PF18766">
    <property type="entry name" value="SWI2_SNF2"/>
    <property type="match status" value="1"/>
</dbReference>
<feature type="coiled-coil region" evidence="12">
    <location>
        <begin position="879"/>
        <end position="909"/>
    </location>
</feature>
<proteinExistence type="inferred from homology"/>
<dbReference type="Pfam" id="PF04313">
    <property type="entry name" value="HSDR_N"/>
    <property type="match status" value="1"/>
</dbReference>
<dbReference type="SMART" id="SM00487">
    <property type="entry name" value="DEXDc"/>
    <property type="match status" value="1"/>
</dbReference>
<dbReference type="PANTHER" id="PTHR30195:SF16">
    <property type="entry name" value="TYPE I RESTRICTION ENZYME ENDONUCLEASE SUBUNIT"/>
    <property type="match status" value="1"/>
</dbReference>
<keyword evidence="8 11" id="KW-0378">Hydrolase</keyword>
<evidence type="ECO:0000256" key="10">
    <source>
        <dbReference type="ARBA" id="ARBA00023125"/>
    </source>
</evidence>
<dbReference type="InterPro" id="IPR040980">
    <property type="entry name" value="SWI2_SNF2"/>
</dbReference>
<dbReference type="NCBIfam" id="TIGR00348">
    <property type="entry name" value="hsdR"/>
    <property type="match status" value="1"/>
</dbReference>
<keyword evidence="16" id="KW-1185">Reference proteome</keyword>
<feature type="region of interest" description="Disordered" evidence="13">
    <location>
        <begin position="727"/>
        <end position="747"/>
    </location>
</feature>
<comment type="similarity">
    <text evidence="2 11">Belongs to the HsdR family.</text>
</comment>
<comment type="caution">
    <text evidence="15">The sequence shown here is derived from an EMBL/GenBank/DDBJ whole genome shotgun (WGS) entry which is preliminary data.</text>
</comment>
<dbReference type="InterPro" id="IPR022625">
    <property type="entry name" value="TypeI_RM_Rsu_C"/>
</dbReference>
<dbReference type="GO" id="GO:0009035">
    <property type="term" value="F:type I site-specific deoxyribonuclease activity"/>
    <property type="evidence" value="ECO:0007669"/>
    <property type="project" value="UniProtKB-EC"/>
</dbReference>
<dbReference type="InterPro" id="IPR051268">
    <property type="entry name" value="Type-I_R_enzyme_R_subunit"/>
</dbReference>
<dbReference type="InterPro" id="IPR027417">
    <property type="entry name" value="P-loop_NTPase"/>
</dbReference>
<keyword evidence="12" id="KW-0175">Coiled coil</keyword>
<dbReference type="CDD" id="cd18800">
    <property type="entry name" value="SF2_C_EcoR124I-like"/>
    <property type="match status" value="1"/>
</dbReference>
<keyword evidence="10 11" id="KW-0238">DNA-binding</keyword>
<evidence type="ECO:0000256" key="8">
    <source>
        <dbReference type="ARBA" id="ARBA00022801"/>
    </source>
</evidence>
<dbReference type="InterPro" id="IPR014001">
    <property type="entry name" value="Helicase_ATP-bd"/>
</dbReference>
<evidence type="ECO:0000256" key="2">
    <source>
        <dbReference type="ARBA" id="ARBA00008598"/>
    </source>
</evidence>
<evidence type="ECO:0000256" key="7">
    <source>
        <dbReference type="ARBA" id="ARBA00022759"/>
    </source>
</evidence>